<organism evidence="1 2">
    <name type="scientific">Daphnia magna</name>
    <dbReference type="NCBI Taxonomy" id="35525"/>
    <lineage>
        <taxon>Eukaryota</taxon>
        <taxon>Metazoa</taxon>
        <taxon>Ecdysozoa</taxon>
        <taxon>Arthropoda</taxon>
        <taxon>Crustacea</taxon>
        <taxon>Branchiopoda</taxon>
        <taxon>Diplostraca</taxon>
        <taxon>Cladocera</taxon>
        <taxon>Anomopoda</taxon>
        <taxon>Daphniidae</taxon>
        <taxon>Daphnia</taxon>
    </lineage>
</organism>
<accession>A0ABR0ACJ2</accession>
<proteinExistence type="predicted"/>
<sequence>MNITARAAAHYIGLKEDERSEETDSQKDQTLAGAYRTTHLKSSSSVYVICYVKYARALTSPELTDNDKKTKQLVYDDVIDDSAQDSTRRFPKSDGPSDTNYFIVAMALSLFLC</sequence>
<evidence type="ECO:0000313" key="1">
    <source>
        <dbReference type="EMBL" id="KAK4022814.1"/>
    </source>
</evidence>
<protein>
    <submittedName>
        <fullName evidence="1">Uncharacterized protein</fullName>
    </submittedName>
</protein>
<gene>
    <name evidence="1" type="ORF">OUZ56_008261</name>
</gene>
<comment type="caution">
    <text evidence="1">The sequence shown here is derived from an EMBL/GenBank/DDBJ whole genome shotgun (WGS) entry which is preliminary data.</text>
</comment>
<name>A0ABR0ACJ2_9CRUS</name>
<dbReference type="EMBL" id="JAOYFB010000037">
    <property type="protein sequence ID" value="KAK4022814.1"/>
    <property type="molecule type" value="Genomic_DNA"/>
</dbReference>
<evidence type="ECO:0000313" key="2">
    <source>
        <dbReference type="Proteomes" id="UP001234178"/>
    </source>
</evidence>
<reference evidence="1 2" key="1">
    <citation type="journal article" date="2023" name="Nucleic Acids Res.">
        <title>The hologenome of Daphnia magna reveals possible DNA methylation and microbiome-mediated evolution of the host genome.</title>
        <authorList>
            <person name="Chaturvedi A."/>
            <person name="Li X."/>
            <person name="Dhandapani V."/>
            <person name="Marshall H."/>
            <person name="Kissane S."/>
            <person name="Cuenca-Cambronero M."/>
            <person name="Asole G."/>
            <person name="Calvet F."/>
            <person name="Ruiz-Romero M."/>
            <person name="Marangio P."/>
            <person name="Guigo R."/>
            <person name="Rago D."/>
            <person name="Mirbahai L."/>
            <person name="Eastwood N."/>
            <person name="Colbourne J.K."/>
            <person name="Zhou J."/>
            <person name="Mallon E."/>
            <person name="Orsini L."/>
        </authorList>
    </citation>
    <scope>NUCLEOTIDE SEQUENCE [LARGE SCALE GENOMIC DNA]</scope>
    <source>
        <strain evidence="1">LRV0_1</strain>
    </source>
</reference>
<dbReference type="Proteomes" id="UP001234178">
    <property type="component" value="Unassembled WGS sequence"/>
</dbReference>
<keyword evidence="2" id="KW-1185">Reference proteome</keyword>